<accession>A0ABR6YI88</accession>
<gene>
    <name evidence="1" type="ORF">H8K27_00595</name>
</gene>
<reference evidence="1 2" key="1">
    <citation type="submission" date="2020-08" db="EMBL/GenBank/DDBJ databases">
        <title>Novel species isolated from subtropical streams in China.</title>
        <authorList>
            <person name="Lu H."/>
        </authorList>
    </citation>
    <scope>NUCLEOTIDE SEQUENCE [LARGE SCALE GENOMIC DNA]</scope>
    <source>
        <strain evidence="1 2">FT31W</strain>
    </source>
</reference>
<proteinExistence type="predicted"/>
<dbReference type="RefSeq" id="WP_186861306.1">
    <property type="nucleotide sequence ID" value="NZ_JACOGC010000001.1"/>
</dbReference>
<sequence length="82" mass="9039">MRMIVIICYKNPIPSKFLLRLMLFSPKKQNLLFCVNLMAPDFAFLQAAMWGAAPTAAPVPAQPFTMNAEKSRSAHISALSLG</sequence>
<name>A0ABR6YI88_9BURK</name>
<evidence type="ECO:0000313" key="2">
    <source>
        <dbReference type="Proteomes" id="UP000613113"/>
    </source>
</evidence>
<organism evidence="1 2">
    <name type="scientific">Undibacterium griseum</name>
    <dbReference type="NCBI Taxonomy" id="2762295"/>
    <lineage>
        <taxon>Bacteria</taxon>
        <taxon>Pseudomonadati</taxon>
        <taxon>Pseudomonadota</taxon>
        <taxon>Betaproteobacteria</taxon>
        <taxon>Burkholderiales</taxon>
        <taxon>Oxalobacteraceae</taxon>
        <taxon>Undibacterium</taxon>
    </lineage>
</organism>
<keyword evidence="2" id="KW-1185">Reference proteome</keyword>
<dbReference type="EMBL" id="JACOGC010000001">
    <property type="protein sequence ID" value="MBC3883620.1"/>
    <property type="molecule type" value="Genomic_DNA"/>
</dbReference>
<comment type="caution">
    <text evidence="1">The sequence shown here is derived from an EMBL/GenBank/DDBJ whole genome shotgun (WGS) entry which is preliminary data.</text>
</comment>
<protein>
    <submittedName>
        <fullName evidence="1">Uncharacterized protein</fullName>
    </submittedName>
</protein>
<dbReference type="Proteomes" id="UP000613113">
    <property type="component" value="Unassembled WGS sequence"/>
</dbReference>
<evidence type="ECO:0000313" key="1">
    <source>
        <dbReference type="EMBL" id="MBC3883620.1"/>
    </source>
</evidence>